<reference evidence="2" key="1">
    <citation type="submission" date="2022-11" db="UniProtKB">
        <authorList>
            <consortium name="WormBaseParasite"/>
        </authorList>
    </citation>
    <scope>IDENTIFICATION</scope>
</reference>
<evidence type="ECO:0000313" key="1">
    <source>
        <dbReference type="Proteomes" id="UP000887580"/>
    </source>
</evidence>
<accession>A0AC35FZP2</accession>
<dbReference type="WBParaSite" id="PS1159_v2.g21821.t3">
    <property type="protein sequence ID" value="PS1159_v2.g21821.t3"/>
    <property type="gene ID" value="PS1159_v2.g21821"/>
</dbReference>
<organism evidence="1 2">
    <name type="scientific">Panagrolaimus sp. PS1159</name>
    <dbReference type="NCBI Taxonomy" id="55785"/>
    <lineage>
        <taxon>Eukaryota</taxon>
        <taxon>Metazoa</taxon>
        <taxon>Ecdysozoa</taxon>
        <taxon>Nematoda</taxon>
        <taxon>Chromadorea</taxon>
        <taxon>Rhabditida</taxon>
        <taxon>Tylenchina</taxon>
        <taxon>Panagrolaimomorpha</taxon>
        <taxon>Panagrolaimoidea</taxon>
        <taxon>Panagrolaimidae</taxon>
        <taxon>Panagrolaimus</taxon>
    </lineage>
</organism>
<protein>
    <submittedName>
        <fullName evidence="2">Vacuolar protein sorting-associated protein 51 homolog</fullName>
    </submittedName>
</protein>
<evidence type="ECO:0000313" key="2">
    <source>
        <dbReference type="WBParaSite" id="PS1159_v2.g21821.t3"/>
    </source>
</evidence>
<sequence>MESSPEKSQLNLNSSDFDAESYVQNLLQKKGLDELVAIEEDMVQNVRRLDSEMQQLVYENYSKFLTATNTVRNMQTEFQKMSNDMGTLTNKMDKIADLSGSLCNVFDRHRQNVRKLTDASKTVKGLQYIVKLPQRLQNLIDQKDFTKAVSSYIAVKPKLDLYKDVPSMTGICSDCNELIQEVEERLRERLTSRLISSDDLIDAVKMLKELGIPESELETKMVETWKEQIEAELSALKKNEFEDILEFAENGCCNFLTTLSISANIYPQLFAKENNQSFILMIDGFMEEFEKIVNQRFCAEKSGRECALYVRALDRVYRKLAACDRLIFWKDYNILNNDIVVKAAAHQISIGRKNIVSLFISTFSEVMEEARNTQLSAAEISQLIHKLEQNFLVSVMEETRNTQLSAAEILQLIHKLEQNFLVSVKTTLANLLLFTASDITFSSIDTVYFFQSFSRNVYEEIVVGSTMDIQKYSREMINTEASQFLDDSSTAASYAFLILAQFFNIMQKKHISYLIDLCQEQFRLTERLMELTLNVTICERLDEIAKLLLKEYADLKGSEMTELCSKSVNNTDWLKAEEPKIVRNEIKRIIEFVKEVSEETTVFVSDSPRKQQRSPDLGGRNLTPRHIASTSTFETGSLSSALEKMWTEKVEYNTVIDFKQEIILLAIVKIGLKSLVEFSRLLLFSCNGLQQMQVDCLYLKQKLWQYVHDEHVLNSLIDEVVASVVIQCTEPRLLEPSVANLICEKSDI</sequence>
<proteinExistence type="predicted"/>
<dbReference type="Proteomes" id="UP000887580">
    <property type="component" value="Unplaced"/>
</dbReference>
<name>A0AC35FZP2_9BILA</name>